<dbReference type="PANTHER" id="PTHR43546:SF3">
    <property type="entry name" value="UPF0173 METAL-DEPENDENT HYDROLASE MJ1163"/>
    <property type="match status" value="1"/>
</dbReference>
<dbReference type="STRING" id="2035.RU06_05760"/>
<dbReference type="Proteomes" id="UP000295764">
    <property type="component" value="Unassembled WGS sequence"/>
</dbReference>
<dbReference type="Pfam" id="PF13483">
    <property type="entry name" value="Lactamase_B_3"/>
    <property type="match status" value="1"/>
</dbReference>
<gene>
    <name evidence="1" type="ORF">EDF64_10639</name>
</gene>
<dbReference type="InterPro" id="IPR050114">
    <property type="entry name" value="UPF0173_UPF0282_UlaG_hydrolase"/>
</dbReference>
<dbReference type="Gene3D" id="3.60.15.10">
    <property type="entry name" value="Ribonuclease Z/Hydroxyacylglutathione hydrolase-like"/>
    <property type="match status" value="1"/>
</dbReference>
<accession>A0A4R6DGM7</accession>
<dbReference type="RefSeq" id="WP_133519866.1">
    <property type="nucleotide sequence ID" value="NZ_SNVW01000006.1"/>
</dbReference>
<dbReference type="SUPFAM" id="SSF56281">
    <property type="entry name" value="Metallo-hydrolase/oxidoreductase"/>
    <property type="match status" value="1"/>
</dbReference>
<dbReference type="OrthoDB" id="3190691at2"/>
<dbReference type="InterPro" id="IPR036866">
    <property type="entry name" value="RibonucZ/Hydroxyglut_hydro"/>
</dbReference>
<name>A0A4R6DGM7_9MICO</name>
<evidence type="ECO:0000313" key="1">
    <source>
        <dbReference type="EMBL" id="TDN43866.1"/>
    </source>
</evidence>
<sequence>MELTKYNHATVVLEQDGATLVIDPGTFTPEAADLARAAAAVLVTHEHFDHLDVEAVRSALAANDALVVRGPEAIVEQLGAHDGRVAAVHAGDSFEVGPFSVQVFGEEHAVIHRDVPTVANVGYLVNGAVFHPGDAYLEPGVPVQTLLLPTSGPWTNTAAAVDYVRAVAPERAVQIHEAMLSEVGQQSTARFLGSDGLGPVPVQILAAGESTTV</sequence>
<reference evidence="1 2" key="1">
    <citation type="submission" date="2019-03" db="EMBL/GenBank/DDBJ databases">
        <title>Genomic analyses of the natural microbiome of Caenorhabditis elegans.</title>
        <authorList>
            <person name="Samuel B."/>
        </authorList>
    </citation>
    <scope>NUCLEOTIDE SEQUENCE [LARGE SCALE GENOMIC DNA]</scope>
    <source>
        <strain evidence="1 2">JUb65</strain>
    </source>
</reference>
<dbReference type="PANTHER" id="PTHR43546">
    <property type="entry name" value="UPF0173 METAL-DEPENDENT HYDROLASE MJ1163-RELATED"/>
    <property type="match status" value="1"/>
</dbReference>
<proteinExistence type="predicted"/>
<comment type="caution">
    <text evidence="1">The sequence shown here is derived from an EMBL/GenBank/DDBJ whole genome shotgun (WGS) entry which is preliminary data.</text>
</comment>
<protein>
    <submittedName>
        <fullName evidence="1">L-ascorbate metabolism protein UlaG (Beta-lactamase superfamily)</fullName>
    </submittedName>
</protein>
<dbReference type="EMBL" id="SNVW01000006">
    <property type="protein sequence ID" value="TDN43866.1"/>
    <property type="molecule type" value="Genomic_DNA"/>
</dbReference>
<dbReference type="AlphaFoldDB" id="A0A4R6DGM7"/>
<organism evidence="1 2">
    <name type="scientific">Curtobacterium flaccumfaciens</name>
    <dbReference type="NCBI Taxonomy" id="2035"/>
    <lineage>
        <taxon>Bacteria</taxon>
        <taxon>Bacillati</taxon>
        <taxon>Actinomycetota</taxon>
        <taxon>Actinomycetes</taxon>
        <taxon>Micrococcales</taxon>
        <taxon>Microbacteriaceae</taxon>
        <taxon>Curtobacterium</taxon>
    </lineage>
</organism>
<evidence type="ECO:0000313" key="2">
    <source>
        <dbReference type="Proteomes" id="UP000295764"/>
    </source>
</evidence>